<organism evidence="3 5">
    <name type="scientific">Medicago truncatula</name>
    <name type="common">Barrel medic</name>
    <name type="synonym">Medicago tribuloides</name>
    <dbReference type="NCBI Taxonomy" id="3880"/>
    <lineage>
        <taxon>Eukaryota</taxon>
        <taxon>Viridiplantae</taxon>
        <taxon>Streptophyta</taxon>
        <taxon>Embryophyta</taxon>
        <taxon>Tracheophyta</taxon>
        <taxon>Spermatophyta</taxon>
        <taxon>Magnoliopsida</taxon>
        <taxon>eudicotyledons</taxon>
        <taxon>Gunneridae</taxon>
        <taxon>Pentapetalae</taxon>
        <taxon>rosids</taxon>
        <taxon>fabids</taxon>
        <taxon>Fabales</taxon>
        <taxon>Fabaceae</taxon>
        <taxon>Papilionoideae</taxon>
        <taxon>50 kb inversion clade</taxon>
        <taxon>NPAAA clade</taxon>
        <taxon>Hologalegina</taxon>
        <taxon>IRL clade</taxon>
        <taxon>Trifolieae</taxon>
        <taxon>Medicago</taxon>
    </lineage>
</organism>
<reference evidence="3 5" key="1">
    <citation type="journal article" date="2011" name="Nature">
        <title>The Medicago genome provides insight into the evolution of rhizobial symbioses.</title>
        <authorList>
            <person name="Young N.D."/>
            <person name="Debelle F."/>
            <person name="Oldroyd G.E."/>
            <person name="Geurts R."/>
            <person name="Cannon S.B."/>
            <person name="Udvardi M.K."/>
            <person name="Benedito V.A."/>
            <person name="Mayer K.F."/>
            <person name="Gouzy J."/>
            <person name="Schoof H."/>
            <person name="Van de Peer Y."/>
            <person name="Proost S."/>
            <person name="Cook D.R."/>
            <person name="Meyers B.C."/>
            <person name="Spannagl M."/>
            <person name="Cheung F."/>
            <person name="De Mita S."/>
            <person name="Krishnakumar V."/>
            <person name="Gundlach H."/>
            <person name="Zhou S."/>
            <person name="Mudge J."/>
            <person name="Bharti A.K."/>
            <person name="Murray J.D."/>
            <person name="Naoumkina M.A."/>
            <person name="Rosen B."/>
            <person name="Silverstein K.A."/>
            <person name="Tang H."/>
            <person name="Rombauts S."/>
            <person name="Zhao P.X."/>
            <person name="Zhou P."/>
            <person name="Barbe V."/>
            <person name="Bardou P."/>
            <person name="Bechner M."/>
            <person name="Bellec A."/>
            <person name="Berger A."/>
            <person name="Berges H."/>
            <person name="Bidwell S."/>
            <person name="Bisseling T."/>
            <person name="Choisne N."/>
            <person name="Couloux A."/>
            <person name="Denny R."/>
            <person name="Deshpande S."/>
            <person name="Dai X."/>
            <person name="Doyle J.J."/>
            <person name="Dudez A.M."/>
            <person name="Farmer A.D."/>
            <person name="Fouteau S."/>
            <person name="Franken C."/>
            <person name="Gibelin C."/>
            <person name="Gish J."/>
            <person name="Goldstein S."/>
            <person name="Gonzalez A.J."/>
            <person name="Green P.J."/>
            <person name="Hallab A."/>
            <person name="Hartog M."/>
            <person name="Hua A."/>
            <person name="Humphray S.J."/>
            <person name="Jeong D.H."/>
            <person name="Jing Y."/>
            <person name="Jocker A."/>
            <person name="Kenton S.M."/>
            <person name="Kim D.J."/>
            <person name="Klee K."/>
            <person name="Lai H."/>
            <person name="Lang C."/>
            <person name="Lin S."/>
            <person name="Macmil S.L."/>
            <person name="Magdelenat G."/>
            <person name="Matthews L."/>
            <person name="McCorrison J."/>
            <person name="Monaghan E.L."/>
            <person name="Mun J.H."/>
            <person name="Najar F.Z."/>
            <person name="Nicholson C."/>
            <person name="Noirot C."/>
            <person name="O'Bleness M."/>
            <person name="Paule C.R."/>
            <person name="Poulain J."/>
            <person name="Prion F."/>
            <person name="Qin B."/>
            <person name="Qu C."/>
            <person name="Retzel E.F."/>
            <person name="Riddle C."/>
            <person name="Sallet E."/>
            <person name="Samain S."/>
            <person name="Samson N."/>
            <person name="Sanders I."/>
            <person name="Saurat O."/>
            <person name="Scarpelli C."/>
            <person name="Schiex T."/>
            <person name="Segurens B."/>
            <person name="Severin A.J."/>
            <person name="Sherrier D.J."/>
            <person name="Shi R."/>
            <person name="Sims S."/>
            <person name="Singer S.R."/>
            <person name="Sinharoy S."/>
            <person name="Sterck L."/>
            <person name="Viollet A."/>
            <person name="Wang B.B."/>
            <person name="Wang K."/>
            <person name="Wang M."/>
            <person name="Wang X."/>
            <person name="Warfsmann J."/>
            <person name="Weissenbach J."/>
            <person name="White D.D."/>
            <person name="White J.D."/>
            <person name="Wiley G.B."/>
            <person name="Wincker P."/>
            <person name="Xing Y."/>
            <person name="Yang L."/>
            <person name="Yao Z."/>
            <person name="Ying F."/>
            <person name="Zhai J."/>
            <person name="Zhou L."/>
            <person name="Zuber A."/>
            <person name="Denarie J."/>
            <person name="Dixon R.A."/>
            <person name="May G.D."/>
            <person name="Schwartz D.C."/>
            <person name="Rogers J."/>
            <person name="Quetier F."/>
            <person name="Town C.D."/>
            <person name="Roe B.A."/>
        </authorList>
    </citation>
    <scope>NUCLEOTIDE SEQUENCE [LARGE SCALE GENOMIC DNA]</scope>
    <source>
        <strain evidence="3">A17</strain>
        <strain evidence="4 5">cv. Jemalong A17</strain>
    </source>
</reference>
<keyword evidence="5" id="KW-1185">Reference proteome</keyword>
<dbReference type="STRING" id="3880.G7I686"/>
<feature type="transmembrane region" description="Helical" evidence="2">
    <location>
        <begin position="61"/>
        <end position="81"/>
    </location>
</feature>
<dbReference type="EnsemblPlants" id="AES61193">
    <property type="protein sequence ID" value="AES61193"/>
    <property type="gene ID" value="MTR_1g079900"/>
</dbReference>
<dbReference type="AlphaFoldDB" id="G7I686"/>
<keyword evidence="2" id="KW-0472">Membrane</keyword>
<sequence>MAQSQSGHTAAVNAVFALSTIFAGVTFLGAGWTQICPTNNITSDPKCQRSYFSPAFQANRLRAVVIIGISMILSFYVPHYFMEYKAVHGFGPVHLDLIFIHIILILIFLLCWFNELINVPFGSRAFVASVVTCLLDNTLHKGLPVRNNRPMYWNYAGTSDLDLYALPTLPFNQHQYFPLTYSIYTNILLRLSLFLRHS</sequence>
<dbReference type="HOGENOM" id="CLU_1379945_0_0_1"/>
<dbReference type="Proteomes" id="UP000002051">
    <property type="component" value="Unassembled WGS sequence"/>
</dbReference>
<evidence type="ECO:0000313" key="4">
    <source>
        <dbReference type="EnsemblPlants" id="AES61193"/>
    </source>
</evidence>
<dbReference type="PANTHER" id="PTHR11119">
    <property type="entry name" value="XANTHINE-URACIL / VITAMIN C PERMEASE FAMILY MEMBER"/>
    <property type="match status" value="1"/>
</dbReference>
<keyword evidence="2" id="KW-0812">Transmembrane</keyword>
<evidence type="ECO:0000313" key="3">
    <source>
        <dbReference type="EMBL" id="AES61193.1"/>
    </source>
</evidence>
<dbReference type="eggNOG" id="KOG1292">
    <property type="taxonomic scope" value="Eukaryota"/>
</dbReference>
<comment type="similarity">
    <text evidence="1">Belongs to the nucleobase:cation symporter-2 (NCS2) (TC 2.A.40) family.</text>
</comment>
<feature type="transmembrane region" description="Helical" evidence="2">
    <location>
        <begin position="93"/>
        <end position="113"/>
    </location>
</feature>
<evidence type="ECO:0000256" key="2">
    <source>
        <dbReference type="SAM" id="Phobius"/>
    </source>
</evidence>
<reference evidence="3 5" key="2">
    <citation type="journal article" date="2014" name="BMC Genomics">
        <title>An improved genome release (version Mt4.0) for the model legume Medicago truncatula.</title>
        <authorList>
            <person name="Tang H."/>
            <person name="Krishnakumar V."/>
            <person name="Bidwell S."/>
            <person name="Rosen B."/>
            <person name="Chan A."/>
            <person name="Zhou S."/>
            <person name="Gentzbittel L."/>
            <person name="Childs K.L."/>
            <person name="Yandell M."/>
            <person name="Gundlach H."/>
            <person name="Mayer K.F."/>
            <person name="Schwartz D.C."/>
            <person name="Town C.D."/>
        </authorList>
    </citation>
    <scope>GENOME REANNOTATION</scope>
    <source>
        <strain evidence="4 5">cv. Jemalong A17</strain>
    </source>
</reference>
<name>G7I686_MEDTR</name>
<keyword evidence="2" id="KW-1133">Transmembrane helix</keyword>
<accession>G7I686</accession>
<gene>
    <name evidence="3" type="ordered locus">MTR_1g079900</name>
</gene>
<evidence type="ECO:0000313" key="5">
    <source>
        <dbReference type="Proteomes" id="UP000002051"/>
    </source>
</evidence>
<protein>
    <submittedName>
        <fullName evidence="3">Xanthine/uracil permease family protein, putative</fullName>
    </submittedName>
</protein>
<reference evidence="4" key="3">
    <citation type="submission" date="2015-04" db="UniProtKB">
        <authorList>
            <consortium name="EnsemblPlants"/>
        </authorList>
    </citation>
    <scope>IDENTIFICATION</scope>
    <source>
        <strain evidence="4">cv. Jemalong A17</strain>
    </source>
</reference>
<feature type="transmembrane region" description="Helical" evidence="2">
    <location>
        <begin position="12"/>
        <end position="35"/>
    </location>
</feature>
<dbReference type="EMBL" id="CM001217">
    <property type="protein sequence ID" value="AES61193.1"/>
    <property type="molecule type" value="Genomic_DNA"/>
</dbReference>
<dbReference type="PaxDb" id="3880-AES61193"/>
<proteinExistence type="inferred from homology"/>
<evidence type="ECO:0000256" key="1">
    <source>
        <dbReference type="ARBA" id="ARBA00008821"/>
    </source>
</evidence>